<dbReference type="GO" id="GO:0005524">
    <property type="term" value="F:ATP binding"/>
    <property type="evidence" value="ECO:0007669"/>
    <property type="project" value="InterPro"/>
</dbReference>
<dbReference type="GO" id="GO:0004674">
    <property type="term" value="F:protein serine/threonine kinase activity"/>
    <property type="evidence" value="ECO:0007669"/>
    <property type="project" value="InterPro"/>
</dbReference>
<sequence length="670" mass="78038">METNGRRYLDRGAQGRVYHLEEQNIVLKKSINWKNSRLYDLAKNECRLLQELRHQNIVHFVDCEEREVPNENIVVFYLKMEYCCHGSLKRVLKNPTFIYSVATIVSWMENIFSALAFLAEHHKIHRDIKADNIMVDASFTLKLGDFGSVKETEKTAFDSIFGGTPGYMAPEVCKERKFSHRSDIFSVGKVLKEIVERRLLHEDKSSSNFGTSKDLDFVLTVCPKEIKELITCCTKENYQQRKSAAELLLEIPILRKHQPGIRLTGEGHKAELFSSFPSIAVDIKETILWLPIGLNGENDRHAVYKDENFYVPSVSSFPLNLPAFEEYDDPRNVIYEITLAAKNEKEILSFAKSLSLDTMIPQFYYPHKIRKDIERFLNSLATDLRFQFPFSNRILDFHNTENVKLQSLVSQMDEKNLESFASNLQMLIDGAKNLQYVYSYDYVSQKNFDLYTEMIDENLAAEFTDFSAESFKIPDFQIPDFLNVSQINDGKSDENLTYEYVAKQLDHILRRDYATQHFVYSSIFETLLELNSAELNSTEFIQPYNVKFLNKAFQIRTRSVINFKNDYKLYYVISTEMIIHLLQEEISCFQEEEKGRRKVEEKAPEHTDLAGDKAHEAKESTKETTKQYAQQAGRKLSNAAEKPPEMLKNFEDFWRNLQLHDLNGQKKRIK</sequence>
<dbReference type="GO" id="GO:0005737">
    <property type="term" value="C:cytoplasm"/>
    <property type="evidence" value="ECO:0007669"/>
    <property type="project" value="TreeGrafter"/>
</dbReference>
<feature type="compositionally biased region" description="Basic and acidic residues" evidence="1">
    <location>
        <begin position="597"/>
        <end position="625"/>
    </location>
</feature>
<evidence type="ECO:0000259" key="3">
    <source>
        <dbReference type="PROSITE" id="PS50011"/>
    </source>
</evidence>
<evidence type="ECO:0000256" key="1">
    <source>
        <dbReference type="SAM" id="MobiDB-lite"/>
    </source>
</evidence>
<feature type="region of interest" description="Disordered" evidence="1">
    <location>
        <begin position="597"/>
        <end position="641"/>
    </location>
</feature>
<keyword evidence="2" id="KW-0812">Transmembrane</keyword>
<evidence type="ECO:0000313" key="4">
    <source>
        <dbReference type="Proteomes" id="UP000887575"/>
    </source>
</evidence>
<dbReference type="InterPro" id="IPR011009">
    <property type="entry name" value="Kinase-like_dom_sf"/>
</dbReference>
<dbReference type="GO" id="GO:0006914">
    <property type="term" value="P:autophagy"/>
    <property type="evidence" value="ECO:0007669"/>
    <property type="project" value="UniProtKB-ARBA"/>
</dbReference>
<proteinExistence type="predicted"/>
<accession>A0AAF3FBD3</accession>
<dbReference type="AlphaFoldDB" id="A0AAF3FBD3"/>
<feature type="domain" description="Protein kinase" evidence="3">
    <location>
        <begin position="3"/>
        <end position="254"/>
    </location>
</feature>
<keyword evidence="2" id="KW-1133">Transmembrane helix</keyword>
<feature type="transmembrane region" description="Helical" evidence="2">
    <location>
        <begin position="97"/>
        <end position="119"/>
    </location>
</feature>
<evidence type="ECO:0000256" key="2">
    <source>
        <dbReference type="SAM" id="Phobius"/>
    </source>
</evidence>
<name>A0AAF3FBD3_9BILA</name>
<keyword evidence="4" id="KW-1185">Reference proteome</keyword>
<dbReference type="Gene3D" id="1.10.510.10">
    <property type="entry name" value="Transferase(Phosphotransferase) domain 1"/>
    <property type="match status" value="1"/>
</dbReference>
<dbReference type="InterPro" id="IPR045269">
    <property type="entry name" value="Atg1-like"/>
</dbReference>
<evidence type="ECO:0000313" key="5">
    <source>
        <dbReference type="WBParaSite" id="MBELARI_LOCUS4208"/>
    </source>
</evidence>
<reference evidence="5" key="1">
    <citation type="submission" date="2024-02" db="UniProtKB">
        <authorList>
            <consortium name="WormBaseParasite"/>
        </authorList>
    </citation>
    <scope>IDENTIFICATION</scope>
</reference>
<keyword evidence="2" id="KW-0472">Membrane</keyword>
<dbReference type="GO" id="GO:0010506">
    <property type="term" value="P:regulation of autophagy"/>
    <property type="evidence" value="ECO:0007669"/>
    <property type="project" value="InterPro"/>
</dbReference>
<dbReference type="SMART" id="SM00220">
    <property type="entry name" value="S_TKc"/>
    <property type="match status" value="1"/>
</dbReference>
<dbReference type="CDD" id="cd00180">
    <property type="entry name" value="PKc"/>
    <property type="match status" value="1"/>
</dbReference>
<dbReference type="Pfam" id="PF00069">
    <property type="entry name" value="Pkinase"/>
    <property type="match status" value="1"/>
</dbReference>
<dbReference type="PROSITE" id="PS50011">
    <property type="entry name" value="PROTEIN_KINASE_DOM"/>
    <property type="match status" value="1"/>
</dbReference>
<dbReference type="Proteomes" id="UP000887575">
    <property type="component" value="Unassembled WGS sequence"/>
</dbReference>
<dbReference type="WBParaSite" id="MBELARI_LOCUS4208">
    <property type="protein sequence ID" value="MBELARI_LOCUS4208"/>
    <property type="gene ID" value="MBELARI_LOCUS4208"/>
</dbReference>
<dbReference type="SUPFAM" id="SSF56112">
    <property type="entry name" value="Protein kinase-like (PK-like)"/>
    <property type="match status" value="1"/>
</dbReference>
<dbReference type="PANTHER" id="PTHR24348">
    <property type="entry name" value="SERINE/THREONINE-PROTEIN KINASE UNC-51-RELATED"/>
    <property type="match status" value="1"/>
</dbReference>
<protein>
    <submittedName>
        <fullName evidence="5">Protein kinase domain-containing protein</fullName>
    </submittedName>
</protein>
<dbReference type="InterPro" id="IPR000719">
    <property type="entry name" value="Prot_kinase_dom"/>
</dbReference>
<organism evidence="4 5">
    <name type="scientific">Mesorhabditis belari</name>
    <dbReference type="NCBI Taxonomy" id="2138241"/>
    <lineage>
        <taxon>Eukaryota</taxon>
        <taxon>Metazoa</taxon>
        <taxon>Ecdysozoa</taxon>
        <taxon>Nematoda</taxon>
        <taxon>Chromadorea</taxon>
        <taxon>Rhabditida</taxon>
        <taxon>Rhabditina</taxon>
        <taxon>Rhabditomorpha</taxon>
        <taxon>Rhabditoidea</taxon>
        <taxon>Rhabditidae</taxon>
        <taxon>Mesorhabditinae</taxon>
        <taxon>Mesorhabditis</taxon>
    </lineage>
</organism>